<feature type="transmembrane region" description="Helical" evidence="6">
    <location>
        <begin position="198"/>
        <end position="216"/>
    </location>
</feature>
<dbReference type="InterPro" id="IPR002293">
    <property type="entry name" value="AA/rel_permease1"/>
</dbReference>
<evidence type="ECO:0000256" key="6">
    <source>
        <dbReference type="SAM" id="Phobius"/>
    </source>
</evidence>
<evidence type="ECO:0000256" key="4">
    <source>
        <dbReference type="ARBA" id="ARBA00022989"/>
    </source>
</evidence>
<feature type="transmembrane region" description="Helical" evidence="6">
    <location>
        <begin position="158"/>
        <end position="178"/>
    </location>
</feature>
<keyword evidence="4 6" id="KW-1133">Transmembrane helix</keyword>
<accession>A0A7K4FJL3</accession>
<dbReference type="AlphaFoldDB" id="A0A7K4FJL3"/>
<proteinExistence type="predicted"/>
<name>A0A7K4FJL3_9ARCH</name>
<reference evidence="7 8" key="1">
    <citation type="submission" date="2020-05" db="EMBL/GenBank/DDBJ databases">
        <authorList>
            <person name="Zhang R."/>
        </authorList>
    </citation>
    <scope>NUCLEOTIDE SEQUENCE [LARGE SCALE GENOMIC DNA]</scope>
    <source>
        <strain evidence="7 8">DSM 28986</strain>
    </source>
</reference>
<evidence type="ECO:0000313" key="8">
    <source>
        <dbReference type="Proteomes" id="UP000546917"/>
    </source>
</evidence>
<keyword evidence="2" id="KW-1003">Cell membrane</keyword>
<comment type="subcellular location">
    <subcellularLocation>
        <location evidence="1">Cell membrane</location>
        <topology evidence="1">Multi-pass membrane protein</topology>
    </subcellularLocation>
</comment>
<feature type="transmembrane region" description="Helical" evidence="6">
    <location>
        <begin position="337"/>
        <end position="360"/>
    </location>
</feature>
<feature type="transmembrane region" description="Helical" evidence="6">
    <location>
        <begin position="435"/>
        <end position="454"/>
    </location>
</feature>
<dbReference type="Proteomes" id="UP000546917">
    <property type="component" value="Unassembled WGS sequence"/>
</dbReference>
<dbReference type="EMBL" id="JABGBP010000005">
    <property type="protein sequence ID" value="NOL59234.1"/>
    <property type="molecule type" value="Genomic_DNA"/>
</dbReference>
<dbReference type="Gene3D" id="1.20.1740.10">
    <property type="entry name" value="Amino acid/polyamine transporter I"/>
    <property type="match status" value="1"/>
</dbReference>
<dbReference type="Pfam" id="PF13520">
    <property type="entry name" value="AA_permease_2"/>
    <property type="match status" value="1"/>
</dbReference>
<evidence type="ECO:0000256" key="1">
    <source>
        <dbReference type="ARBA" id="ARBA00004651"/>
    </source>
</evidence>
<sequence>MANGTLNRGSIGFWGVVFISMVAIFPANIYIISSTTALTYAGEAAPLTFIIGTALMFLNVIAVYIFSTKIVNAGGYYKFVEKATGNAVLSRSTAWIQFIAQMGPVIISATVFGWLIPVTASALFGVTLPFWVPFVASFLVLLYVFLISYFGVKLSTRISIVIGILEIVFVLAAGIYIVSHTQYNSLGTFNIKNSSGGIDGFFVGMVTGPLTAYIGYSAVVQFSEEAKFSKTVMKKAIVTSILIAAVFETFMMYSITVGTSPSHLAALSSSYAPALVLTRDYMGLGFALTVLIVALLGQITSPLTFGNSASRVVYALGRDKIFPESFAKVHKKYKSPVIAITFVFIFAVIASVITQAFMVYRFGILTGMFDAIVFWSIILTFTNLLYHAIVNQSLPFLMKKLKQLNVVKHIVAPTVGTITIIIIFYYTFLGIALPIAYDIPVIIVWILIGIFVAYRKRNVAISNEDMGDSV</sequence>
<feature type="transmembrane region" description="Helical" evidence="6">
    <location>
        <begin position="281"/>
        <end position="301"/>
    </location>
</feature>
<feature type="transmembrane region" description="Helical" evidence="6">
    <location>
        <begin position="105"/>
        <end position="124"/>
    </location>
</feature>
<protein>
    <submittedName>
        <fullName evidence="7">APC family permease</fullName>
    </submittedName>
</protein>
<feature type="transmembrane region" description="Helical" evidence="6">
    <location>
        <begin position="410"/>
        <end position="429"/>
    </location>
</feature>
<evidence type="ECO:0000256" key="5">
    <source>
        <dbReference type="ARBA" id="ARBA00023136"/>
    </source>
</evidence>
<feature type="transmembrane region" description="Helical" evidence="6">
    <location>
        <begin position="236"/>
        <end position="255"/>
    </location>
</feature>
<dbReference type="GO" id="GO:0005886">
    <property type="term" value="C:plasma membrane"/>
    <property type="evidence" value="ECO:0007669"/>
    <property type="project" value="UniProtKB-SubCell"/>
</dbReference>
<dbReference type="InterPro" id="IPR050367">
    <property type="entry name" value="APC_superfamily"/>
</dbReference>
<keyword evidence="3 6" id="KW-0812">Transmembrane</keyword>
<dbReference type="PANTHER" id="PTHR42770:SF11">
    <property type="entry name" value="INNER MEMBRANE TRANSPORT PROTEIN YBAT"/>
    <property type="match status" value="1"/>
</dbReference>
<keyword evidence="5 6" id="KW-0472">Membrane</keyword>
<dbReference type="RefSeq" id="WP_171481129.1">
    <property type="nucleotide sequence ID" value="NZ_JABGBP010000005.1"/>
</dbReference>
<evidence type="ECO:0000256" key="2">
    <source>
        <dbReference type="ARBA" id="ARBA00022475"/>
    </source>
</evidence>
<comment type="caution">
    <text evidence="7">The sequence shown here is derived from an EMBL/GenBank/DDBJ whole genome shotgun (WGS) entry which is preliminary data.</text>
</comment>
<feature type="transmembrane region" description="Helical" evidence="6">
    <location>
        <begin position="44"/>
        <end position="66"/>
    </location>
</feature>
<feature type="transmembrane region" description="Helical" evidence="6">
    <location>
        <begin position="12"/>
        <end position="32"/>
    </location>
</feature>
<evidence type="ECO:0000313" key="7">
    <source>
        <dbReference type="EMBL" id="NOL59234.1"/>
    </source>
</evidence>
<feature type="transmembrane region" description="Helical" evidence="6">
    <location>
        <begin position="130"/>
        <end position="151"/>
    </location>
</feature>
<evidence type="ECO:0000256" key="3">
    <source>
        <dbReference type="ARBA" id="ARBA00022692"/>
    </source>
</evidence>
<dbReference type="PIRSF" id="PIRSF006060">
    <property type="entry name" value="AA_transporter"/>
    <property type="match status" value="1"/>
</dbReference>
<dbReference type="GO" id="GO:0022857">
    <property type="term" value="F:transmembrane transporter activity"/>
    <property type="evidence" value="ECO:0007669"/>
    <property type="project" value="InterPro"/>
</dbReference>
<gene>
    <name evidence="7" type="ORF">HLB00_00070</name>
</gene>
<dbReference type="PANTHER" id="PTHR42770">
    <property type="entry name" value="AMINO ACID TRANSPORTER-RELATED"/>
    <property type="match status" value="1"/>
</dbReference>
<feature type="transmembrane region" description="Helical" evidence="6">
    <location>
        <begin position="372"/>
        <end position="389"/>
    </location>
</feature>
<organism evidence="7 8">
    <name type="scientific">Ferroplasma acidiphilum</name>
    <dbReference type="NCBI Taxonomy" id="74969"/>
    <lineage>
        <taxon>Archaea</taxon>
        <taxon>Methanobacteriati</taxon>
        <taxon>Thermoplasmatota</taxon>
        <taxon>Thermoplasmata</taxon>
        <taxon>Thermoplasmatales</taxon>
        <taxon>Ferroplasmaceae</taxon>
        <taxon>Ferroplasma</taxon>
    </lineage>
</organism>